<evidence type="ECO:0000313" key="1">
    <source>
        <dbReference type="EMBL" id="MFF3671949.1"/>
    </source>
</evidence>
<accession>A0ABW6T3T4</accession>
<reference evidence="1 2" key="1">
    <citation type="submission" date="2024-10" db="EMBL/GenBank/DDBJ databases">
        <title>The Natural Products Discovery Center: Release of the First 8490 Sequenced Strains for Exploring Actinobacteria Biosynthetic Diversity.</title>
        <authorList>
            <person name="Kalkreuter E."/>
            <person name="Kautsar S.A."/>
            <person name="Yang D."/>
            <person name="Bader C.D."/>
            <person name="Teijaro C.N."/>
            <person name="Fluegel L."/>
            <person name="Davis C.M."/>
            <person name="Simpson J.R."/>
            <person name="Lauterbach L."/>
            <person name="Steele A.D."/>
            <person name="Gui C."/>
            <person name="Meng S."/>
            <person name="Li G."/>
            <person name="Viehrig K."/>
            <person name="Ye F."/>
            <person name="Su P."/>
            <person name="Kiefer A.F."/>
            <person name="Nichols A."/>
            <person name="Cepeda A.J."/>
            <person name="Yan W."/>
            <person name="Fan B."/>
            <person name="Jiang Y."/>
            <person name="Adhikari A."/>
            <person name="Zheng C.-J."/>
            <person name="Schuster L."/>
            <person name="Cowan T.M."/>
            <person name="Smanski M.J."/>
            <person name="Chevrette M.G."/>
            <person name="De Carvalho L.P.S."/>
            <person name="Shen B."/>
        </authorList>
    </citation>
    <scope>NUCLEOTIDE SEQUENCE [LARGE SCALE GENOMIC DNA]</scope>
    <source>
        <strain evidence="1 2">NPDC002173</strain>
    </source>
</reference>
<sequence length="22" mass="2546">MERELGLTLWARSGRRGGRRTS</sequence>
<organism evidence="1 2">
    <name type="scientific">Microtetraspora malaysiensis</name>
    <dbReference type="NCBI Taxonomy" id="161358"/>
    <lineage>
        <taxon>Bacteria</taxon>
        <taxon>Bacillati</taxon>
        <taxon>Actinomycetota</taxon>
        <taxon>Actinomycetes</taxon>
        <taxon>Streptosporangiales</taxon>
        <taxon>Streptosporangiaceae</taxon>
        <taxon>Microtetraspora</taxon>
    </lineage>
</organism>
<dbReference type="RefSeq" id="WP_387418118.1">
    <property type="nucleotide sequence ID" value="NZ_JBIASD010000059.1"/>
</dbReference>
<name>A0ABW6T3T4_9ACTN</name>
<dbReference type="Proteomes" id="UP001602013">
    <property type="component" value="Unassembled WGS sequence"/>
</dbReference>
<keyword evidence="2" id="KW-1185">Reference proteome</keyword>
<protein>
    <submittedName>
        <fullName evidence="1">Uncharacterized protein</fullName>
    </submittedName>
</protein>
<dbReference type="EMBL" id="JBIASD010000059">
    <property type="protein sequence ID" value="MFF3671949.1"/>
    <property type="molecule type" value="Genomic_DNA"/>
</dbReference>
<gene>
    <name evidence="1" type="ORF">ACFYXI_40850</name>
</gene>
<evidence type="ECO:0000313" key="2">
    <source>
        <dbReference type="Proteomes" id="UP001602013"/>
    </source>
</evidence>
<proteinExistence type="predicted"/>
<comment type="caution">
    <text evidence="1">The sequence shown here is derived from an EMBL/GenBank/DDBJ whole genome shotgun (WGS) entry which is preliminary data.</text>
</comment>